<keyword evidence="6" id="KW-0902">Two-component regulatory system</keyword>
<dbReference type="PROSITE" id="PS50109">
    <property type="entry name" value="HIS_KIN"/>
    <property type="match status" value="1"/>
</dbReference>
<dbReference type="KEGG" id="gba:J421_5696"/>
<dbReference type="InterPro" id="IPR004358">
    <property type="entry name" value="Sig_transdc_His_kin-like_C"/>
</dbReference>
<dbReference type="PANTHER" id="PTHR43711">
    <property type="entry name" value="TWO-COMPONENT HISTIDINE KINASE"/>
    <property type="match status" value="1"/>
</dbReference>
<dbReference type="EC" id="2.7.13.3" evidence="2"/>
<evidence type="ECO:0000256" key="1">
    <source>
        <dbReference type="ARBA" id="ARBA00000085"/>
    </source>
</evidence>
<evidence type="ECO:0000259" key="7">
    <source>
        <dbReference type="PROSITE" id="PS50109"/>
    </source>
</evidence>
<dbReference type="InterPro" id="IPR003661">
    <property type="entry name" value="HisK_dim/P_dom"/>
</dbReference>
<dbReference type="Pfam" id="PF02518">
    <property type="entry name" value="HATPase_c"/>
    <property type="match status" value="1"/>
</dbReference>
<dbReference type="Gene3D" id="1.10.287.130">
    <property type="match status" value="1"/>
</dbReference>
<dbReference type="Gene3D" id="3.30.565.10">
    <property type="entry name" value="Histidine kinase-like ATPase, C-terminal domain"/>
    <property type="match status" value="1"/>
</dbReference>
<keyword evidence="8" id="KW-0614">Plasmid</keyword>
<sequence length="255" mass="26986">MLATETDRTDRGVLGVTPTRWRPDMLAVVAHDLRQPVSAVLMAAEFAEELLGDCSTGEMLQRQLALVQRCARETLRIAEDLLTMGQVEAGALRLRRAPVDVRALLEDVRALVSPHARAKSIHIGVGGPPALPHAYADRDRLLQVLGNLCGNAIKYTPKGGRVCAVAEATDDAIRISITDNGPGVRAGELGRLFDEYWQGDGIAAHAGVGLGLAIARWLVEAHGGRIAAETVDGGGLCVAFTLPVARGENALAPNA</sequence>
<dbReference type="CDD" id="cd00075">
    <property type="entry name" value="HATPase"/>
    <property type="match status" value="1"/>
</dbReference>
<dbReference type="InParanoid" id="W0RRC6"/>
<proteinExistence type="predicted"/>
<dbReference type="AlphaFoldDB" id="W0RRC6"/>
<evidence type="ECO:0000256" key="6">
    <source>
        <dbReference type="ARBA" id="ARBA00023012"/>
    </source>
</evidence>
<dbReference type="Proteomes" id="UP000019151">
    <property type="component" value="Plasmid 2"/>
</dbReference>
<keyword evidence="8" id="KW-0547">Nucleotide-binding</keyword>
<dbReference type="eggNOG" id="COG2205">
    <property type="taxonomic scope" value="Bacteria"/>
</dbReference>
<organism evidence="8 9">
    <name type="scientific">Gemmatirosa kalamazoonensis</name>
    <dbReference type="NCBI Taxonomy" id="861299"/>
    <lineage>
        <taxon>Bacteria</taxon>
        <taxon>Pseudomonadati</taxon>
        <taxon>Gemmatimonadota</taxon>
        <taxon>Gemmatimonadia</taxon>
        <taxon>Gemmatimonadales</taxon>
        <taxon>Gemmatimonadaceae</taxon>
        <taxon>Gemmatirosa</taxon>
    </lineage>
</organism>
<accession>W0RRC6</accession>
<dbReference type="InterPro" id="IPR005467">
    <property type="entry name" value="His_kinase_dom"/>
</dbReference>
<comment type="catalytic activity">
    <reaction evidence="1">
        <text>ATP + protein L-histidine = ADP + protein N-phospho-L-histidine.</text>
        <dbReference type="EC" id="2.7.13.3"/>
    </reaction>
</comment>
<dbReference type="HOGENOM" id="CLU_000445_89_3_0"/>
<dbReference type="SUPFAM" id="SSF55874">
    <property type="entry name" value="ATPase domain of HSP90 chaperone/DNA topoisomerase II/histidine kinase"/>
    <property type="match status" value="1"/>
</dbReference>
<gene>
    <name evidence="8" type="ORF">J421_5696</name>
</gene>
<dbReference type="FunCoup" id="W0RRC6">
    <property type="interactions" value="140"/>
</dbReference>
<keyword evidence="9" id="KW-1185">Reference proteome</keyword>
<dbReference type="InterPro" id="IPR003594">
    <property type="entry name" value="HATPase_dom"/>
</dbReference>
<dbReference type="CDD" id="cd00082">
    <property type="entry name" value="HisKA"/>
    <property type="match status" value="1"/>
</dbReference>
<evidence type="ECO:0000256" key="2">
    <source>
        <dbReference type="ARBA" id="ARBA00012438"/>
    </source>
</evidence>
<protein>
    <recommendedName>
        <fullName evidence="2">histidine kinase</fullName>
        <ecNumber evidence="2">2.7.13.3</ecNumber>
    </recommendedName>
</protein>
<keyword evidence="3" id="KW-0597">Phosphoprotein</keyword>
<reference evidence="8 9" key="1">
    <citation type="journal article" date="2014" name="Genome Announc.">
        <title>Genome Sequence and Methylome of Soil Bacterium Gemmatirosa kalamazoonensis KBS708T, a Member of the Rarely Cultivated Gemmatimonadetes Phylum.</title>
        <authorList>
            <person name="Debruyn J.M."/>
            <person name="Radosevich M."/>
            <person name="Wommack K.E."/>
            <person name="Polson S.W."/>
            <person name="Hauser L.J."/>
            <person name="Fawaz M.N."/>
            <person name="Korlach J."/>
            <person name="Tsai Y.C."/>
        </authorList>
    </citation>
    <scope>NUCLEOTIDE SEQUENCE [LARGE SCALE GENOMIC DNA]</scope>
    <source>
        <strain evidence="8 9">KBS708</strain>
        <plasmid evidence="9">Plasmid 2</plasmid>
    </source>
</reference>
<dbReference type="SUPFAM" id="SSF47384">
    <property type="entry name" value="Homodimeric domain of signal transducing histidine kinase"/>
    <property type="match status" value="1"/>
</dbReference>
<evidence type="ECO:0000313" key="8">
    <source>
        <dbReference type="EMBL" id="AHG93231.1"/>
    </source>
</evidence>
<dbReference type="GO" id="GO:0000155">
    <property type="term" value="F:phosphorelay sensor kinase activity"/>
    <property type="evidence" value="ECO:0007669"/>
    <property type="project" value="InterPro"/>
</dbReference>
<keyword evidence="8" id="KW-0067">ATP-binding</keyword>
<dbReference type="GO" id="GO:0005524">
    <property type="term" value="F:ATP binding"/>
    <property type="evidence" value="ECO:0007669"/>
    <property type="project" value="UniProtKB-KW"/>
</dbReference>
<keyword evidence="5" id="KW-0418">Kinase</keyword>
<dbReference type="InterPro" id="IPR036890">
    <property type="entry name" value="HATPase_C_sf"/>
</dbReference>
<feature type="domain" description="Histidine kinase" evidence="7">
    <location>
        <begin position="28"/>
        <end position="246"/>
    </location>
</feature>
<dbReference type="Pfam" id="PF00512">
    <property type="entry name" value="HisKA"/>
    <property type="match status" value="1"/>
</dbReference>
<evidence type="ECO:0000256" key="5">
    <source>
        <dbReference type="ARBA" id="ARBA00022777"/>
    </source>
</evidence>
<dbReference type="EMBL" id="CP007130">
    <property type="protein sequence ID" value="AHG93231.1"/>
    <property type="molecule type" value="Genomic_DNA"/>
</dbReference>
<evidence type="ECO:0000313" key="9">
    <source>
        <dbReference type="Proteomes" id="UP000019151"/>
    </source>
</evidence>
<geneLocation type="plasmid" evidence="8 9">
    <name>2</name>
</geneLocation>
<dbReference type="PRINTS" id="PR00344">
    <property type="entry name" value="BCTRLSENSOR"/>
</dbReference>
<evidence type="ECO:0000256" key="4">
    <source>
        <dbReference type="ARBA" id="ARBA00022679"/>
    </source>
</evidence>
<name>W0RRC6_9BACT</name>
<keyword evidence="4" id="KW-0808">Transferase</keyword>
<dbReference type="FunFam" id="3.30.565.10:FF:000006">
    <property type="entry name" value="Sensor histidine kinase WalK"/>
    <property type="match status" value="1"/>
</dbReference>
<evidence type="ECO:0000256" key="3">
    <source>
        <dbReference type="ARBA" id="ARBA00022553"/>
    </source>
</evidence>
<dbReference type="InterPro" id="IPR050736">
    <property type="entry name" value="Sensor_HK_Regulatory"/>
</dbReference>
<dbReference type="PANTHER" id="PTHR43711:SF1">
    <property type="entry name" value="HISTIDINE KINASE 1"/>
    <property type="match status" value="1"/>
</dbReference>
<dbReference type="SMART" id="SM00388">
    <property type="entry name" value="HisKA"/>
    <property type="match status" value="1"/>
</dbReference>
<dbReference type="InterPro" id="IPR036097">
    <property type="entry name" value="HisK_dim/P_sf"/>
</dbReference>
<dbReference type="SMART" id="SM00387">
    <property type="entry name" value="HATPase_c"/>
    <property type="match status" value="1"/>
</dbReference>